<dbReference type="InterPro" id="IPR029058">
    <property type="entry name" value="AB_hydrolase_fold"/>
</dbReference>
<dbReference type="PANTHER" id="PTHR43265:SF1">
    <property type="entry name" value="ESTERASE ESTD"/>
    <property type="match status" value="1"/>
</dbReference>
<protein>
    <recommendedName>
        <fullName evidence="1">Xaa-Pro dipeptidyl-peptidase-like domain-containing protein</fullName>
    </recommendedName>
</protein>
<evidence type="ECO:0000313" key="2">
    <source>
        <dbReference type="EMBL" id="OGG04131.1"/>
    </source>
</evidence>
<evidence type="ECO:0000313" key="3">
    <source>
        <dbReference type="Proteomes" id="UP000178448"/>
    </source>
</evidence>
<dbReference type="InterPro" id="IPR000383">
    <property type="entry name" value="Xaa-Pro-like_dom"/>
</dbReference>
<dbReference type="SUPFAM" id="SSF53474">
    <property type="entry name" value="alpha/beta-Hydrolases"/>
    <property type="match status" value="1"/>
</dbReference>
<accession>A0A1F5YV87</accession>
<dbReference type="Gene3D" id="3.40.50.1820">
    <property type="entry name" value="alpha/beta hydrolase"/>
    <property type="match status" value="1"/>
</dbReference>
<dbReference type="EMBL" id="MFJD01000004">
    <property type="protein sequence ID" value="OGG04131.1"/>
    <property type="molecule type" value="Genomic_DNA"/>
</dbReference>
<proteinExistence type="predicted"/>
<evidence type="ECO:0000259" key="1">
    <source>
        <dbReference type="Pfam" id="PF02129"/>
    </source>
</evidence>
<sequence length="261" mass="29428">MKEKVFFITNRFGERLESMMRSPDGAGPFPIVLFVSGFGMDLHEYLNKNDTISRLLVERGIATVQFSFAGRGRSEGDYRQMTISRQAAQVEDVLAWMRDQPLFDRTRNGVYAISFGVPSTLAADLISVKTLCLNAGAYYPGKGIRQVFIEERNVKVEDGKDVALPGSSGEMTVVGSQFFPDIDAFDPEKHVDEIRQPVLVIHGTLDTKVKTEDVKHIFPLIPSRKKQLKIFEGGDHGISDVPRPIREEFLQLVVEWYQETL</sequence>
<gene>
    <name evidence="2" type="ORF">A2Z33_03130</name>
</gene>
<organism evidence="2 3">
    <name type="scientific">Candidatus Gottesmanbacteria bacterium RBG_16_52_11</name>
    <dbReference type="NCBI Taxonomy" id="1798374"/>
    <lineage>
        <taxon>Bacteria</taxon>
        <taxon>Candidatus Gottesmaniibacteriota</taxon>
    </lineage>
</organism>
<dbReference type="Proteomes" id="UP000178448">
    <property type="component" value="Unassembled WGS sequence"/>
</dbReference>
<dbReference type="Pfam" id="PF02129">
    <property type="entry name" value="Peptidase_S15"/>
    <property type="match status" value="1"/>
</dbReference>
<name>A0A1F5YV87_9BACT</name>
<dbReference type="GO" id="GO:0052689">
    <property type="term" value="F:carboxylic ester hydrolase activity"/>
    <property type="evidence" value="ECO:0007669"/>
    <property type="project" value="TreeGrafter"/>
</dbReference>
<comment type="caution">
    <text evidence="2">The sequence shown here is derived from an EMBL/GenBank/DDBJ whole genome shotgun (WGS) entry which is preliminary data.</text>
</comment>
<dbReference type="PANTHER" id="PTHR43265">
    <property type="entry name" value="ESTERASE ESTD"/>
    <property type="match status" value="1"/>
</dbReference>
<dbReference type="InterPro" id="IPR053145">
    <property type="entry name" value="AB_hydrolase_Est10"/>
</dbReference>
<feature type="domain" description="Xaa-Pro dipeptidyl-peptidase-like" evidence="1">
    <location>
        <begin position="13"/>
        <end position="115"/>
    </location>
</feature>
<reference evidence="2 3" key="1">
    <citation type="journal article" date="2016" name="Nat. Commun.">
        <title>Thousands of microbial genomes shed light on interconnected biogeochemical processes in an aquifer system.</title>
        <authorList>
            <person name="Anantharaman K."/>
            <person name="Brown C.T."/>
            <person name="Hug L.A."/>
            <person name="Sharon I."/>
            <person name="Castelle C.J."/>
            <person name="Probst A.J."/>
            <person name="Thomas B.C."/>
            <person name="Singh A."/>
            <person name="Wilkins M.J."/>
            <person name="Karaoz U."/>
            <person name="Brodie E.L."/>
            <person name="Williams K.H."/>
            <person name="Hubbard S.S."/>
            <person name="Banfield J.F."/>
        </authorList>
    </citation>
    <scope>NUCLEOTIDE SEQUENCE [LARGE SCALE GENOMIC DNA]</scope>
</reference>
<dbReference type="STRING" id="1798374.A2Z33_03130"/>
<dbReference type="AlphaFoldDB" id="A0A1F5YV87"/>